<comment type="similarity">
    <text evidence="1">Belongs to the LysR transcriptional regulatory family.</text>
</comment>
<dbReference type="SUPFAM" id="SSF53850">
    <property type="entry name" value="Periplasmic binding protein-like II"/>
    <property type="match status" value="1"/>
</dbReference>
<feature type="domain" description="HTH lysR-type" evidence="5">
    <location>
        <begin position="1"/>
        <end position="59"/>
    </location>
</feature>
<keyword evidence="3" id="KW-0238">DNA-binding</keyword>
<dbReference type="CDD" id="cd08422">
    <property type="entry name" value="PBP2_CrgA_like"/>
    <property type="match status" value="1"/>
</dbReference>
<dbReference type="FunFam" id="3.40.190.290:FF:000001">
    <property type="entry name" value="Transcriptional regulator, LysR family"/>
    <property type="match status" value="1"/>
</dbReference>
<dbReference type="Proteomes" id="UP000031843">
    <property type="component" value="Chromosome secondary"/>
</dbReference>
<dbReference type="InterPro" id="IPR058163">
    <property type="entry name" value="LysR-type_TF_proteobact-type"/>
</dbReference>
<accession>A0A0C4YPJ3</accession>
<dbReference type="Pfam" id="PF03466">
    <property type="entry name" value="LysR_substrate"/>
    <property type="match status" value="1"/>
</dbReference>
<keyword evidence="7" id="KW-1185">Reference proteome</keyword>
<keyword evidence="4" id="KW-0804">Transcription</keyword>
<evidence type="ECO:0000313" key="6">
    <source>
        <dbReference type="EMBL" id="AJG23964.1"/>
    </source>
</evidence>
<dbReference type="GO" id="GO:0006351">
    <property type="term" value="P:DNA-templated transcription"/>
    <property type="evidence" value="ECO:0007669"/>
    <property type="project" value="TreeGrafter"/>
</dbReference>
<dbReference type="Pfam" id="PF00126">
    <property type="entry name" value="HTH_1"/>
    <property type="match status" value="1"/>
</dbReference>
<dbReference type="InterPro" id="IPR005119">
    <property type="entry name" value="LysR_subst-bd"/>
</dbReference>
<reference evidence="6 7" key="1">
    <citation type="journal article" date="2015" name="Genome Announc.">
        <title>Complete Genome Sequence of Cupriavidus basilensis 4G11, Isolated from the Oak Ridge Field Research Center Site.</title>
        <authorList>
            <person name="Ray J."/>
            <person name="Waters R.J."/>
            <person name="Skerker J.M."/>
            <person name="Kuehl J.V."/>
            <person name="Price M.N."/>
            <person name="Huang J."/>
            <person name="Chakraborty R."/>
            <person name="Arkin A.P."/>
            <person name="Deutschbauer A."/>
        </authorList>
    </citation>
    <scope>NUCLEOTIDE SEQUENCE [LARGE SCALE GENOMIC DNA]</scope>
    <source>
        <strain evidence="6">4G11</strain>
    </source>
</reference>
<sequence>MYSLDDLKLFVRTAELENLSAAARELGRTAATASAALIRLEQRLSARLFARTTRRMRLTEEGRVFLEAARKALAALEEGEGALAEQREELAGPLRLSAPADLGRALLRGWLDDFLAAHPQLSLALSIGDTLADLYRSNVDLAVRVGWLEDSGLVRRQLALTRRVAVAAPAYLARCGTPASPEALAQHQMLCLAPGGQARMRWPFRSGQSRLEVEANGRRTSDDGAVVRDWALAGHGIAFKSWFDVAADVSAGRLVLLFPEWYQDSVPLQLVFLQSRFPSYRQRRLIEFLQARFAAFDADYPFPG</sequence>
<dbReference type="InterPro" id="IPR000847">
    <property type="entry name" value="LysR_HTH_N"/>
</dbReference>
<evidence type="ECO:0000256" key="1">
    <source>
        <dbReference type="ARBA" id="ARBA00009437"/>
    </source>
</evidence>
<dbReference type="Gene3D" id="1.10.10.10">
    <property type="entry name" value="Winged helix-like DNA-binding domain superfamily/Winged helix DNA-binding domain"/>
    <property type="match status" value="1"/>
</dbReference>
<dbReference type="RefSeq" id="WP_043355954.1">
    <property type="nucleotide sequence ID" value="NZ_CP010537.1"/>
</dbReference>
<protein>
    <submittedName>
        <fullName evidence="6">Transcriptional regulator, LysR family</fullName>
    </submittedName>
</protein>
<dbReference type="GO" id="GO:0043565">
    <property type="term" value="F:sequence-specific DNA binding"/>
    <property type="evidence" value="ECO:0007669"/>
    <property type="project" value="TreeGrafter"/>
</dbReference>
<proteinExistence type="inferred from homology"/>
<dbReference type="PROSITE" id="PS50931">
    <property type="entry name" value="HTH_LYSR"/>
    <property type="match status" value="1"/>
</dbReference>
<dbReference type="AlphaFoldDB" id="A0A0C4YPJ3"/>
<evidence type="ECO:0000313" key="7">
    <source>
        <dbReference type="Proteomes" id="UP000031843"/>
    </source>
</evidence>
<dbReference type="PANTHER" id="PTHR30537">
    <property type="entry name" value="HTH-TYPE TRANSCRIPTIONAL REGULATOR"/>
    <property type="match status" value="1"/>
</dbReference>
<organism evidence="6 7">
    <name type="scientific">Cupriavidus basilensis</name>
    <dbReference type="NCBI Taxonomy" id="68895"/>
    <lineage>
        <taxon>Bacteria</taxon>
        <taxon>Pseudomonadati</taxon>
        <taxon>Pseudomonadota</taxon>
        <taxon>Betaproteobacteria</taxon>
        <taxon>Burkholderiales</taxon>
        <taxon>Burkholderiaceae</taxon>
        <taxon>Cupriavidus</taxon>
    </lineage>
</organism>
<dbReference type="InterPro" id="IPR036388">
    <property type="entry name" value="WH-like_DNA-bd_sf"/>
</dbReference>
<dbReference type="GO" id="GO:0003700">
    <property type="term" value="F:DNA-binding transcription factor activity"/>
    <property type="evidence" value="ECO:0007669"/>
    <property type="project" value="InterPro"/>
</dbReference>
<dbReference type="KEGG" id="cbw:RR42_s2382"/>
<dbReference type="EMBL" id="CP010537">
    <property type="protein sequence ID" value="AJG23964.1"/>
    <property type="molecule type" value="Genomic_DNA"/>
</dbReference>
<dbReference type="InterPro" id="IPR036390">
    <property type="entry name" value="WH_DNA-bd_sf"/>
</dbReference>
<evidence type="ECO:0000256" key="3">
    <source>
        <dbReference type="ARBA" id="ARBA00023125"/>
    </source>
</evidence>
<evidence type="ECO:0000256" key="2">
    <source>
        <dbReference type="ARBA" id="ARBA00023015"/>
    </source>
</evidence>
<dbReference type="PANTHER" id="PTHR30537:SF21">
    <property type="entry name" value="HTH-TYPE TRANSCRIPTIONAL REGULATOR SINR-RELATED"/>
    <property type="match status" value="1"/>
</dbReference>
<gene>
    <name evidence="6" type="ORF">RR42_s2382</name>
</gene>
<dbReference type="Gene3D" id="3.40.190.290">
    <property type="match status" value="1"/>
</dbReference>
<keyword evidence="2" id="KW-0805">Transcription regulation</keyword>
<dbReference type="STRING" id="68895.RR42_s2382"/>
<dbReference type="OrthoDB" id="9786526at2"/>
<name>A0A0C4YPJ3_9BURK</name>
<evidence type="ECO:0000256" key="4">
    <source>
        <dbReference type="ARBA" id="ARBA00023163"/>
    </source>
</evidence>
<dbReference type="SUPFAM" id="SSF46785">
    <property type="entry name" value="Winged helix' DNA-binding domain"/>
    <property type="match status" value="1"/>
</dbReference>
<evidence type="ECO:0000259" key="5">
    <source>
        <dbReference type="PROSITE" id="PS50931"/>
    </source>
</evidence>